<dbReference type="PANTHER" id="PTHR46889">
    <property type="entry name" value="TRANSPOSASE INSF FOR INSERTION SEQUENCE IS3B-RELATED"/>
    <property type="match status" value="1"/>
</dbReference>
<dbReference type="InterPro" id="IPR050900">
    <property type="entry name" value="Transposase_IS3/IS150/IS904"/>
</dbReference>
<proteinExistence type="predicted"/>
<dbReference type="PANTHER" id="PTHR46889:SF4">
    <property type="entry name" value="TRANSPOSASE INSO FOR INSERTION SEQUENCE ELEMENT IS911B-RELATED"/>
    <property type="match status" value="1"/>
</dbReference>
<dbReference type="InterPro" id="IPR012337">
    <property type="entry name" value="RNaseH-like_sf"/>
</dbReference>
<evidence type="ECO:0000313" key="3">
    <source>
        <dbReference type="Proteomes" id="UP001500034"/>
    </source>
</evidence>
<dbReference type="SUPFAM" id="SSF53098">
    <property type="entry name" value="Ribonuclease H-like"/>
    <property type="match status" value="1"/>
</dbReference>
<dbReference type="InterPro" id="IPR036397">
    <property type="entry name" value="RNaseH_sf"/>
</dbReference>
<reference evidence="3" key="1">
    <citation type="journal article" date="2019" name="Int. J. Syst. Evol. Microbiol.">
        <title>The Global Catalogue of Microorganisms (GCM) 10K type strain sequencing project: providing services to taxonomists for standard genome sequencing and annotation.</title>
        <authorList>
            <consortium name="The Broad Institute Genomics Platform"/>
            <consortium name="The Broad Institute Genome Sequencing Center for Infectious Disease"/>
            <person name="Wu L."/>
            <person name="Ma J."/>
        </authorList>
    </citation>
    <scope>NUCLEOTIDE SEQUENCE [LARGE SCALE GENOMIC DNA]</scope>
    <source>
        <strain evidence="3">JCM 17027</strain>
    </source>
</reference>
<dbReference type="Proteomes" id="UP001500034">
    <property type="component" value="Unassembled WGS sequence"/>
</dbReference>
<keyword evidence="3" id="KW-1185">Reference proteome</keyword>
<dbReference type="Gene3D" id="3.30.420.10">
    <property type="entry name" value="Ribonuclease H-like superfamily/Ribonuclease H"/>
    <property type="match status" value="1"/>
</dbReference>
<dbReference type="EMBL" id="BAABCQ010000105">
    <property type="protein sequence ID" value="GAA3994369.1"/>
    <property type="molecule type" value="Genomic_DNA"/>
</dbReference>
<protein>
    <recommendedName>
        <fullName evidence="1">Integrase catalytic domain-containing protein</fullName>
    </recommendedName>
</protein>
<evidence type="ECO:0000259" key="1">
    <source>
        <dbReference type="PROSITE" id="PS50994"/>
    </source>
</evidence>
<evidence type="ECO:0000313" key="2">
    <source>
        <dbReference type="EMBL" id="GAA3994369.1"/>
    </source>
</evidence>
<comment type="caution">
    <text evidence="2">The sequence shown here is derived from an EMBL/GenBank/DDBJ whole genome shotgun (WGS) entry which is preliminary data.</text>
</comment>
<dbReference type="PROSITE" id="PS50994">
    <property type="entry name" value="INTEGRASE"/>
    <property type="match status" value="1"/>
</dbReference>
<dbReference type="Pfam" id="PF13683">
    <property type="entry name" value="rve_3"/>
    <property type="match status" value="1"/>
</dbReference>
<gene>
    <name evidence="2" type="ORF">GCM10022384_47400</name>
</gene>
<accession>A0ABP7R9I2</accession>
<name>A0ABP7R9I2_9ACTN</name>
<sequence length="95" mass="10973">MSRAFADACRRHGIRRSMGRVGSSYDNALAESFFQGLKRELLHGRRFTSKAQTRLELFRRLAYYNRHRRHSALGYLTPIEVEQQLITSTTLSLAA</sequence>
<organism evidence="2 3">
    <name type="scientific">Streptomyces marokkonensis</name>
    <dbReference type="NCBI Taxonomy" id="324855"/>
    <lineage>
        <taxon>Bacteria</taxon>
        <taxon>Bacillati</taxon>
        <taxon>Actinomycetota</taxon>
        <taxon>Actinomycetes</taxon>
        <taxon>Kitasatosporales</taxon>
        <taxon>Streptomycetaceae</taxon>
        <taxon>Streptomyces</taxon>
    </lineage>
</organism>
<feature type="domain" description="Integrase catalytic" evidence="1">
    <location>
        <begin position="1"/>
        <end position="86"/>
    </location>
</feature>
<dbReference type="InterPro" id="IPR001584">
    <property type="entry name" value="Integrase_cat-core"/>
</dbReference>